<evidence type="ECO:0000256" key="2">
    <source>
        <dbReference type="ARBA" id="ARBA00006033"/>
    </source>
</evidence>
<keyword evidence="9" id="KW-0472">Membrane</keyword>
<evidence type="ECO:0000256" key="1">
    <source>
        <dbReference type="ARBA" id="ARBA00004585"/>
    </source>
</evidence>
<evidence type="ECO:0000256" key="9">
    <source>
        <dbReference type="ARBA" id="ARBA00023136"/>
    </source>
</evidence>
<accession>V8P3P9</accession>
<comment type="subunit">
    <text evidence="14">Interacts (via SH3 domain) with PEX14 (via SH3-binding motif); forming the PEX13-PEX14 docking complex. Interacts with PEX19.</text>
</comment>
<evidence type="ECO:0000313" key="18">
    <source>
        <dbReference type="EMBL" id="ETE69199.1"/>
    </source>
</evidence>
<dbReference type="Pfam" id="PF14604">
    <property type="entry name" value="SH3_9"/>
    <property type="match status" value="1"/>
</dbReference>
<comment type="caution">
    <text evidence="18">The sequence shown here is derived from an EMBL/GenBank/DDBJ whole genome shotgun (WGS) entry which is preliminary data.</text>
</comment>
<dbReference type="SUPFAM" id="SSF50044">
    <property type="entry name" value="SH3-domain"/>
    <property type="match status" value="1"/>
</dbReference>
<evidence type="ECO:0000256" key="3">
    <source>
        <dbReference type="ARBA" id="ARBA00022443"/>
    </source>
</evidence>
<dbReference type="InterPro" id="IPR036028">
    <property type="entry name" value="SH3-like_dom_sf"/>
</dbReference>
<sequence length="349" mass="38507">MADQFLTANSMAGQGDSSAAPRKTRSGKGRSASQDAADKIRTKAVYSRKPTRAEEKDADRRMRALEKQISRIQKKTQQEKRQEQGLSEELKFLISQAISQGVANTLHLGSRAASVTSELPAQMSHHYMYPREAEQVHRVTSPTHSLRSRPSVIEEPDQVEQGFFDDDLDLVPDRPPPFTGLFRPALFKSLLHKAGATAQIRTSLPTVSVSSDWASGEDDHVVGRAEYDFNAISEEEISFRAGEMLKLAPKERQPKIRGWLLASRDGQTTGLIPANYVRVLGKRKGKKTLEIEKITEHQSSVSNTSLGQESTTASALEEQEAAFESVFVETNKTPVGSNSPPLSGSKEDF</sequence>
<keyword evidence="19" id="KW-1185">Reference proteome</keyword>
<evidence type="ECO:0000256" key="13">
    <source>
        <dbReference type="ARBA" id="ARBA00056165"/>
    </source>
</evidence>
<dbReference type="SMART" id="SM00326">
    <property type="entry name" value="SH3"/>
    <property type="match status" value="1"/>
</dbReference>
<feature type="compositionally biased region" description="Polar residues" evidence="16">
    <location>
        <begin position="1"/>
        <end position="17"/>
    </location>
</feature>
<comment type="subcellular location">
    <subcellularLocation>
        <location evidence="1">Peroxisome membrane</location>
        <topology evidence="1">Multi-pass membrane protein</topology>
    </subcellularLocation>
</comment>
<dbReference type="Gene3D" id="2.30.30.40">
    <property type="entry name" value="SH3 Domains"/>
    <property type="match status" value="1"/>
</dbReference>
<comment type="function">
    <text evidence="13">Component of the PEX13-PEX14 docking complex, a translocon channel that specifically mediates the import of peroxisomal cargo proteins bound to PEX5 receptor. The PEX13-PEX14 docking complex forms a large import pore which can be opened to a diameter of about 9 nm. Mechanistically, PEX5 receptor along with cargo proteins associates with the PEX14 subunit of the PEX13-PEX14 docking complex in the cytosol, leading to the insertion of the receptor into the organelle membrane with the concomitant translocation of the cargo into the peroxisome matrix. Involved in the import of PTS1- and PTS2-type containing proteins.</text>
</comment>
<evidence type="ECO:0000256" key="4">
    <source>
        <dbReference type="ARBA" id="ARBA00022448"/>
    </source>
</evidence>
<feature type="region of interest" description="Disordered" evidence="16">
    <location>
        <begin position="1"/>
        <end position="62"/>
    </location>
</feature>
<keyword evidence="8" id="KW-0811">Translocation</keyword>
<keyword evidence="4" id="KW-0813">Transport</keyword>
<evidence type="ECO:0000256" key="6">
    <source>
        <dbReference type="ARBA" id="ARBA00022927"/>
    </source>
</evidence>
<evidence type="ECO:0000313" key="19">
    <source>
        <dbReference type="Proteomes" id="UP000018936"/>
    </source>
</evidence>
<comment type="similarity">
    <text evidence="2">Belongs to the peroxin-13 family.</text>
</comment>
<protein>
    <recommendedName>
        <fullName evidence="12">Peroxisomal membrane protein PEX13</fullName>
    </recommendedName>
    <alternativeName>
        <fullName evidence="11">Peroxin-13</fullName>
    </alternativeName>
</protein>
<evidence type="ECO:0000259" key="17">
    <source>
        <dbReference type="PROSITE" id="PS50002"/>
    </source>
</evidence>
<dbReference type="FunFam" id="2.30.30.40:FF:000109">
    <property type="entry name" value="Peroxisomal biogenesis factor 13"/>
    <property type="match status" value="1"/>
</dbReference>
<evidence type="ECO:0000256" key="10">
    <source>
        <dbReference type="ARBA" id="ARBA00023140"/>
    </source>
</evidence>
<evidence type="ECO:0000256" key="16">
    <source>
        <dbReference type="SAM" id="MobiDB-lite"/>
    </source>
</evidence>
<dbReference type="AlphaFoldDB" id="V8P3P9"/>
<keyword evidence="10" id="KW-0576">Peroxisome</keyword>
<feature type="compositionally biased region" description="Polar residues" evidence="16">
    <location>
        <begin position="328"/>
        <end position="342"/>
    </location>
</feature>
<reference evidence="18 19" key="1">
    <citation type="journal article" date="2013" name="Proc. Natl. Acad. Sci. U.S.A.">
        <title>The king cobra genome reveals dynamic gene evolution and adaptation in the snake venom system.</title>
        <authorList>
            <person name="Vonk F.J."/>
            <person name="Casewell N.R."/>
            <person name="Henkel C.V."/>
            <person name="Heimberg A.M."/>
            <person name="Jansen H.J."/>
            <person name="McCleary R.J."/>
            <person name="Kerkkamp H.M."/>
            <person name="Vos R.A."/>
            <person name="Guerreiro I."/>
            <person name="Calvete J.J."/>
            <person name="Wuster W."/>
            <person name="Woods A.E."/>
            <person name="Logan J.M."/>
            <person name="Harrison R.A."/>
            <person name="Castoe T.A."/>
            <person name="de Koning A.P."/>
            <person name="Pollock D.D."/>
            <person name="Yandell M."/>
            <person name="Calderon D."/>
            <person name="Renjifo C."/>
            <person name="Currier R.B."/>
            <person name="Salgado D."/>
            <person name="Pla D."/>
            <person name="Sanz L."/>
            <person name="Hyder A.S."/>
            <person name="Ribeiro J.M."/>
            <person name="Arntzen J.W."/>
            <person name="van den Thillart G.E."/>
            <person name="Boetzer M."/>
            <person name="Pirovano W."/>
            <person name="Dirks R.P."/>
            <person name="Spaink H.P."/>
            <person name="Duboule D."/>
            <person name="McGlinn E."/>
            <person name="Kini R.M."/>
            <person name="Richardson M.K."/>
        </authorList>
    </citation>
    <scope>NUCLEOTIDE SEQUENCE</scope>
    <source>
        <tissue evidence="18">Blood</tissue>
    </source>
</reference>
<dbReference type="EMBL" id="AZIM01000821">
    <property type="protein sequence ID" value="ETE69199.1"/>
    <property type="molecule type" value="Genomic_DNA"/>
</dbReference>
<feature type="domain" description="SH3" evidence="17">
    <location>
        <begin position="218"/>
        <end position="282"/>
    </location>
</feature>
<dbReference type="InterPro" id="IPR001452">
    <property type="entry name" value="SH3_domain"/>
</dbReference>
<dbReference type="PRINTS" id="PR00452">
    <property type="entry name" value="SH3DOMAIN"/>
</dbReference>
<evidence type="ECO:0000256" key="5">
    <source>
        <dbReference type="ARBA" id="ARBA00022692"/>
    </source>
</evidence>
<organism evidence="18 19">
    <name type="scientific">Ophiophagus hannah</name>
    <name type="common">King cobra</name>
    <name type="synonym">Naja hannah</name>
    <dbReference type="NCBI Taxonomy" id="8665"/>
    <lineage>
        <taxon>Eukaryota</taxon>
        <taxon>Metazoa</taxon>
        <taxon>Chordata</taxon>
        <taxon>Craniata</taxon>
        <taxon>Vertebrata</taxon>
        <taxon>Euteleostomi</taxon>
        <taxon>Lepidosauria</taxon>
        <taxon>Squamata</taxon>
        <taxon>Bifurcata</taxon>
        <taxon>Unidentata</taxon>
        <taxon>Episquamata</taxon>
        <taxon>Toxicofera</taxon>
        <taxon>Serpentes</taxon>
        <taxon>Colubroidea</taxon>
        <taxon>Elapidae</taxon>
        <taxon>Elapinae</taxon>
        <taxon>Ophiophagus</taxon>
    </lineage>
</organism>
<keyword evidence="7" id="KW-1133">Transmembrane helix</keyword>
<evidence type="ECO:0000256" key="15">
    <source>
        <dbReference type="PROSITE-ProRule" id="PRU00192"/>
    </source>
</evidence>
<dbReference type="Proteomes" id="UP000018936">
    <property type="component" value="Unassembled WGS sequence"/>
</dbReference>
<keyword evidence="5" id="KW-0812">Transmembrane</keyword>
<keyword evidence="3 15" id="KW-0728">SH3 domain</keyword>
<dbReference type="OrthoDB" id="10037838at2759"/>
<feature type="region of interest" description="Disordered" evidence="16">
    <location>
        <begin position="327"/>
        <end position="349"/>
    </location>
</feature>
<name>V8P3P9_OPHHA</name>
<feature type="compositionally biased region" description="Basic and acidic residues" evidence="16">
    <location>
        <begin position="51"/>
        <end position="62"/>
    </location>
</feature>
<gene>
    <name evidence="18" type="ORF">L345_04997</name>
</gene>
<evidence type="ECO:0000256" key="7">
    <source>
        <dbReference type="ARBA" id="ARBA00022989"/>
    </source>
</evidence>
<evidence type="ECO:0000256" key="11">
    <source>
        <dbReference type="ARBA" id="ARBA00029693"/>
    </source>
</evidence>
<keyword evidence="6" id="KW-0653">Protein transport</keyword>
<dbReference type="PROSITE" id="PS50002">
    <property type="entry name" value="SH3"/>
    <property type="match status" value="1"/>
</dbReference>
<proteinExistence type="inferred from homology"/>
<evidence type="ECO:0000256" key="14">
    <source>
        <dbReference type="ARBA" id="ARBA00063917"/>
    </source>
</evidence>
<evidence type="ECO:0000256" key="12">
    <source>
        <dbReference type="ARBA" id="ARBA00034535"/>
    </source>
</evidence>
<dbReference type="GO" id="GO:0005778">
    <property type="term" value="C:peroxisomal membrane"/>
    <property type="evidence" value="ECO:0007669"/>
    <property type="project" value="UniProtKB-SubCell"/>
</dbReference>
<dbReference type="GO" id="GO:0015031">
    <property type="term" value="P:protein transport"/>
    <property type="evidence" value="ECO:0007669"/>
    <property type="project" value="UniProtKB-KW"/>
</dbReference>
<dbReference type="CDD" id="cd11864">
    <property type="entry name" value="SH3_PEX13_eumet"/>
    <property type="match status" value="1"/>
</dbReference>
<evidence type="ECO:0000256" key="8">
    <source>
        <dbReference type="ARBA" id="ARBA00023010"/>
    </source>
</evidence>
<feature type="non-terminal residue" evidence="18">
    <location>
        <position position="1"/>
    </location>
</feature>